<accession>A0A816TL93</accession>
<organism evidence="1">
    <name type="scientific">Brassica napus</name>
    <name type="common">Rape</name>
    <dbReference type="NCBI Taxonomy" id="3708"/>
    <lineage>
        <taxon>Eukaryota</taxon>
        <taxon>Viridiplantae</taxon>
        <taxon>Streptophyta</taxon>
        <taxon>Embryophyta</taxon>
        <taxon>Tracheophyta</taxon>
        <taxon>Spermatophyta</taxon>
        <taxon>Magnoliopsida</taxon>
        <taxon>eudicotyledons</taxon>
        <taxon>Gunneridae</taxon>
        <taxon>Pentapetalae</taxon>
        <taxon>rosids</taxon>
        <taxon>malvids</taxon>
        <taxon>Brassicales</taxon>
        <taxon>Brassicaceae</taxon>
        <taxon>Brassiceae</taxon>
        <taxon>Brassica</taxon>
    </lineage>
</organism>
<reference evidence="1" key="1">
    <citation type="submission" date="2021-01" db="EMBL/GenBank/DDBJ databases">
        <authorList>
            <consortium name="Genoscope - CEA"/>
            <person name="William W."/>
        </authorList>
    </citation>
    <scope>NUCLEOTIDE SEQUENCE</scope>
</reference>
<protein>
    <submittedName>
        <fullName evidence="1">(rape) hypothetical protein</fullName>
    </submittedName>
</protein>
<dbReference type="EMBL" id="HG994359">
    <property type="protein sequence ID" value="CAF2098000.1"/>
    <property type="molecule type" value="Genomic_DNA"/>
</dbReference>
<gene>
    <name evidence="1" type="ORF">DARMORV10_A05P21000.1</name>
</gene>
<name>A0A816TL93_BRANA</name>
<dbReference type="Proteomes" id="UP001295469">
    <property type="component" value="Chromosome A05"/>
</dbReference>
<dbReference type="AlphaFoldDB" id="A0A816TL93"/>
<evidence type="ECO:0000313" key="1">
    <source>
        <dbReference type="EMBL" id="CAF2098000.1"/>
    </source>
</evidence>
<proteinExistence type="predicted"/>
<sequence length="38" mass="4287">MIAVRLQSDTKAILNADLGINLSWFSPVHPPSPQRREQ</sequence>